<dbReference type="Proteomes" id="UP000813461">
    <property type="component" value="Unassembled WGS sequence"/>
</dbReference>
<keyword evidence="3" id="KW-1185">Reference proteome</keyword>
<protein>
    <submittedName>
        <fullName evidence="2">Uncharacterized protein</fullName>
    </submittedName>
</protein>
<dbReference type="EMBL" id="JAGMVJ010000020">
    <property type="protein sequence ID" value="KAH7075077.1"/>
    <property type="molecule type" value="Genomic_DNA"/>
</dbReference>
<dbReference type="OrthoDB" id="21678at2759"/>
<accession>A0A8K0QWL8</accession>
<feature type="signal peptide" evidence="1">
    <location>
        <begin position="1"/>
        <end position="20"/>
    </location>
</feature>
<proteinExistence type="predicted"/>
<dbReference type="AlphaFoldDB" id="A0A8K0QWL8"/>
<feature type="chain" id="PRO_5035444999" evidence="1">
    <location>
        <begin position="21"/>
        <end position="197"/>
    </location>
</feature>
<gene>
    <name evidence="2" type="ORF">FB567DRAFT_183133</name>
</gene>
<reference evidence="2" key="1">
    <citation type="journal article" date="2021" name="Nat. Commun.">
        <title>Genetic determinants of endophytism in the Arabidopsis root mycobiome.</title>
        <authorList>
            <person name="Mesny F."/>
            <person name="Miyauchi S."/>
            <person name="Thiergart T."/>
            <person name="Pickel B."/>
            <person name="Atanasova L."/>
            <person name="Karlsson M."/>
            <person name="Huettel B."/>
            <person name="Barry K.W."/>
            <person name="Haridas S."/>
            <person name="Chen C."/>
            <person name="Bauer D."/>
            <person name="Andreopoulos W."/>
            <person name="Pangilinan J."/>
            <person name="LaButti K."/>
            <person name="Riley R."/>
            <person name="Lipzen A."/>
            <person name="Clum A."/>
            <person name="Drula E."/>
            <person name="Henrissat B."/>
            <person name="Kohler A."/>
            <person name="Grigoriev I.V."/>
            <person name="Martin F.M."/>
            <person name="Hacquard S."/>
        </authorList>
    </citation>
    <scope>NUCLEOTIDE SEQUENCE</scope>
    <source>
        <strain evidence="2">MPI-SDFR-AT-0120</strain>
    </source>
</reference>
<evidence type="ECO:0000313" key="2">
    <source>
        <dbReference type="EMBL" id="KAH7075077.1"/>
    </source>
</evidence>
<name>A0A8K0QWL8_9PLEO</name>
<sequence length="197" mass="22176">MRLSVGLLFWTACLLAFAFAAPVNDISALNVRQVDILQRDTQNITTPDTHISTVNSPETMKAALEGSIQIVFRQVDDKFGWTVFQGPVGIAANPCGDNRFLQPKSSWGAFETRRPISINNPPFPHAGLKWKFEIPPLKDCRYESDPNDESPGWLICGDKSLIYDFSKDPSWDRDGVIECPKIGPIIGTYHRAWYVEY</sequence>
<evidence type="ECO:0000313" key="3">
    <source>
        <dbReference type="Proteomes" id="UP000813461"/>
    </source>
</evidence>
<keyword evidence="1" id="KW-0732">Signal</keyword>
<comment type="caution">
    <text evidence="2">The sequence shown here is derived from an EMBL/GenBank/DDBJ whole genome shotgun (WGS) entry which is preliminary data.</text>
</comment>
<organism evidence="2 3">
    <name type="scientific">Paraphoma chrysanthemicola</name>
    <dbReference type="NCBI Taxonomy" id="798071"/>
    <lineage>
        <taxon>Eukaryota</taxon>
        <taxon>Fungi</taxon>
        <taxon>Dikarya</taxon>
        <taxon>Ascomycota</taxon>
        <taxon>Pezizomycotina</taxon>
        <taxon>Dothideomycetes</taxon>
        <taxon>Pleosporomycetidae</taxon>
        <taxon>Pleosporales</taxon>
        <taxon>Pleosporineae</taxon>
        <taxon>Phaeosphaeriaceae</taxon>
        <taxon>Paraphoma</taxon>
    </lineage>
</organism>
<evidence type="ECO:0000256" key="1">
    <source>
        <dbReference type="SAM" id="SignalP"/>
    </source>
</evidence>